<gene>
    <name evidence="2" type="ORF">E7Z73_07840</name>
</gene>
<proteinExistence type="predicted"/>
<evidence type="ECO:0000259" key="1">
    <source>
        <dbReference type="Pfam" id="PF14550"/>
    </source>
</evidence>
<feature type="domain" description="Phage-like element PBSX protein XkdF" evidence="1">
    <location>
        <begin position="2"/>
        <end position="101"/>
    </location>
</feature>
<comment type="caution">
    <text evidence="2">The sequence shown here is derived from an EMBL/GenBank/DDBJ whole genome shotgun (WGS) entry which is preliminary data.</text>
</comment>
<evidence type="ECO:0000313" key="2">
    <source>
        <dbReference type="EMBL" id="MBE6505632.1"/>
    </source>
</evidence>
<protein>
    <recommendedName>
        <fullName evidence="1">Phage-like element PBSX protein XkdF domain-containing protein</fullName>
    </recommendedName>
</protein>
<dbReference type="RefSeq" id="WP_303737281.1">
    <property type="nucleotide sequence ID" value="NZ_SUTE01000061.1"/>
</dbReference>
<dbReference type="InterPro" id="IPR027924">
    <property type="entry name" value="XkdF"/>
</dbReference>
<dbReference type="EMBL" id="SUTE01000061">
    <property type="protein sequence ID" value="MBE6505632.1"/>
    <property type="molecule type" value="Genomic_DNA"/>
</dbReference>
<dbReference type="Pfam" id="PF14550">
    <property type="entry name" value="Peptidase_S78_2"/>
    <property type="match status" value="1"/>
</dbReference>
<name>A0A8T3VEL9_9EURY</name>
<dbReference type="Proteomes" id="UP000762703">
    <property type="component" value="Unassembled WGS sequence"/>
</dbReference>
<sequence>MIVKGPILIPGIPDRAGEVLDEETIRKAALIIARNGVLADVQHTLRNVGKILELYVLDNTMQWQGNILPKGTLMGSIDVLDQEIQQAIHDGKYTGFSIAAAPTRSVDEMDRGLIQ</sequence>
<evidence type="ECO:0000313" key="3">
    <source>
        <dbReference type="Proteomes" id="UP000762703"/>
    </source>
</evidence>
<dbReference type="AlphaFoldDB" id="A0A8T3VEL9"/>
<reference evidence="2" key="1">
    <citation type="submission" date="2019-04" db="EMBL/GenBank/DDBJ databases">
        <title>Evolution of Biomass-Degrading Anaerobic Consortia Revealed by Metagenomics.</title>
        <authorList>
            <person name="Peng X."/>
        </authorList>
    </citation>
    <scope>NUCLEOTIDE SEQUENCE</scope>
    <source>
        <strain evidence="2">SIG12</strain>
    </source>
</reference>
<accession>A0A8T3VEL9</accession>
<organism evidence="2 3">
    <name type="scientific">Methanobrevibacter millerae</name>
    <dbReference type="NCBI Taxonomy" id="230361"/>
    <lineage>
        <taxon>Archaea</taxon>
        <taxon>Methanobacteriati</taxon>
        <taxon>Methanobacteriota</taxon>
        <taxon>Methanomada group</taxon>
        <taxon>Methanobacteria</taxon>
        <taxon>Methanobacteriales</taxon>
        <taxon>Methanobacteriaceae</taxon>
        <taxon>Methanobrevibacter</taxon>
    </lineage>
</organism>